<organism evidence="5 6">
    <name type="scientific">Candidatus Nitronereus thalassa</name>
    <dbReference type="NCBI Taxonomy" id="3020898"/>
    <lineage>
        <taxon>Bacteria</taxon>
        <taxon>Pseudomonadati</taxon>
        <taxon>Nitrospirota</taxon>
        <taxon>Nitrospiria</taxon>
        <taxon>Nitrospirales</taxon>
        <taxon>Nitrospiraceae</taxon>
        <taxon>Candidatus Nitronereus</taxon>
    </lineage>
</organism>
<comment type="similarity">
    <text evidence="1">Belongs to the bleomycin resistance protein family.</text>
</comment>
<evidence type="ECO:0000256" key="1">
    <source>
        <dbReference type="ARBA" id="ARBA00011051"/>
    </source>
</evidence>
<gene>
    <name evidence="5" type="ORF">PPG34_16930</name>
</gene>
<dbReference type="EMBL" id="JAQOUE010000002">
    <property type="protein sequence ID" value="MDT7044037.1"/>
    <property type="molecule type" value="Genomic_DNA"/>
</dbReference>
<protein>
    <recommendedName>
        <fullName evidence="2">Bleomycin resistance protein</fullName>
    </recommendedName>
</protein>
<dbReference type="InterPro" id="IPR037523">
    <property type="entry name" value="VOC_core"/>
</dbReference>
<evidence type="ECO:0000313" key="6">
    <source>
        <dbReference type="Proteomes" id="UP001250932"/>
    </source>
</evidence>
<dbReference type="PROSITE" id="PS51819">
    <property type="entry name" value="VOC"/>
    <property type="match status" value="1"/>
</dbReference>
<evidence type="ECO:0000256" key="2">
    <source>
        <dbReference type="ARBA" id="ARBA00021572"/>
    </source>
</evidence>
<feature type="domain" description="VOC" evidence="4">
    <location>
        <begin position="2"/>
        <end position="120"/>
    </location>
</feature>
<keyword evidence="6" id="KW-1185">Reference proteome</keyword>
<dbReference type="Pfam" id="PF19581">
    <property type="entry name" value="Glyoxalase_7"/>
    <property type="match status" value="1"/>
</dbReference>
<evidence type="ECO:0000313" key="5">
    <source>
        <dbReference type="EMBL" id="MDT7044037.1"/>
    </source>
</evidence>
<dbReference type="InterPro" id="IPR029068">
    <property type="entry name" value="Glyas_Bleomycin-R_OHBP_Dase"/>
</dbReference>
<dbReference type="RefSeq" id="WP_313834623.1">
    <property type="nucleotide sequence ID" value="NZ_JAQOUE010000002.1"/>
</dbReference>
<dbReference type="Gene3D" id="3.10.180.10">
    <property type="entry name" value="2,3-Dihydroxybiphenyl 1,2-Dioxygenase, domain 1"/>
    <property type="match status" value="1"/>
</dbReference>
<dbReference type="SUPFAM" id="SSF54593">
    <property type="entry name" value="Glyoxalase/Bleomycin resistance protein/Dihydroxybiphenyl dioxygenase"/>
    <property type="match status" value="1"/>
</dbReference>
<evidence type="ECO:0000256" key="3">
    <source>
        <dbReference type="ARBA" id="ARBA00023251"/>
    </source>
</evidence>
<reference evidence="5 6" key="1">
    <citation type="journal article" date="2023" name="ISME J.">
        <title>Cultivation and genomic characterization of novel and ubiquitous marine nitrite-oxidizing bacteria from the Nitrospirales.</title>
        <authorList>
            <person name="Mueller A.J."/>
            <person name="Daebeler A."/>
            <person name="Herbold C.W."/>
            <person name="Kirkegaard R.H."/>
            <person name="Daims H."/>
        </authorList>
    </citation>
    <scope>NUCLEOTIDE SEQUENCE [LARGE SCALE GENOMIC DNA]</scope>
    <source>
        <strain evidence="5 6">EB</strain>
    </source>
</reference>
<evidence type="ECO:0000259" key="4">
    <source>
        <dbReference type="PROSITE" id="PS51819"/>
    </source>
</evidence>
<proteinExistence type="inferred from homology"/>
<dbReference type="Proteomes" id="UP001250932">
    <property type="component" value="Unassembled WGS sequence"/>
</dbReference>
<name>A0ABU3KCZ6_9BACT</name>
<sequence>MNLTHCAVPILRIFDVDKTREFYIDYLGFQVDWQHQFEVDTPLYMQISRDKLKLHLSEHVGDCTPGSAVFIEISNIEELHKELAAKNYKYFRPGIEIAPWNAKIMELIDPFGNKLRFTQDD</sequence>
<accession>A0ABU3KCZ6</accession>
<dbReference type="InterPro" id="IPR000335">
    <property type="entry name" value="Bleomycin-R"/>
</dbReference>
<keyword evidence="3" id="KW-0046">Antibiotic resistance</keyword>
<comment type="caution">
    <text evidence="5">The sequence shown here is derived from an EMBL/GenBank/DDBJ whole genome shotgun (WGS) entry which is preliminary data.</text>
</comment>
<dbReference type="CDD" id="cd08349">
    <property type="entry name" value="BLMA_like"/>
    <property type="match status" value="1"/>
</dbReference>